<sequence length="135" mass="14103">MDMRPGLGGVASQQTAGQCCDTAGPPCAPRAILSIATTRPTGTRNILECLIVAASTSALATATPIKPQSGKQHNTRVQFPGDLTRWACLSWFATGFGHNAFVLRPQGCVLVSSDGVAVRFQWCSGSNGREQNGAV</sequence>
<accession>A0A7S4CWF6</accession>
<protein>
    <submittedName>
        <fullName evidence="1">Uncharacterized protein</fullName>
    </submittedName>
</protein>
<reference evidence="1" key="1">
    <citation type="submission" date="2021-01" db="EMBL/GenBank/DDBJ databases">
        <authorList>
            <person name="Corre E."/>
            <person name="Pelletier E."/>
            <person name="Niang G."/>
            <person name="Scheremetjew M."/>
            <person name="Finn R."/>
            <person name="Kale V."/>
            <person name="Holt S."/>
            <person name="Cochrane G."/>
            <person name="Meng A."/>
            <person name="Brown T."/>
            <person name="Cohen L."/>
        </authorList>
    </citation>
    <scope>NUCLEOTIDE SEQUENCE</scope>
    <source>
        <strain evidence="1">CCMP1594</strain>
    </source>
</reference>
<proteinExistence type="predicted"/>
<evidence type="ECO:0000313" key="1">
    <source>
        <dbReference type="EMBL" id="CAE0808656.1"/>
    </source>
</evidence>
<gene>
    <name evidence="1" type="ORF">EGYM00163_LOCUS19787</name>
</gene>
<organism evidence="1">
    <name type="scientific">Eutreptiella gymnastica</name>
    <dbReference type="NCBI Taxonomy" id="73025"/>
    <lineage>
        <taxon>Eukaryota</taxon>
        <taxon>Discoba</taxon>
        <taxon>Euglenozoa</taxon>
        <taxon>Euglenida</taxon>
        <taxon>Spirocuta</taxon>
        <taxon>Euglenophyceae</taxon>
        <taxon>Eutreptiales</taxon>
        <taxon>Eutreptiaceae</taxon>
        <taxon>Eutreptiella</taxon>
    </lineage>
</organism>
<dbReference type="EMBL" id="HBJA01055910">
    <property type="protein sequence ID" value="CAE0808656.1"/>
    <property type="molecule type" value="Transcribed_RNA"/>
</dbReference>
<name>A0A7S4CWF6_9EUGL</name>
<dbReference type="AlphaFoldDB" id="A0A7S4CWF6"/>